<comment type="caution">
    <text evidence="4">The sequence shown here is derived from an EMBL/GenBank/DDBJ whole genome shotgun (WGS) entry which is preliminary data.</text>
</comment>
<keyword evidence="2" id="KW-1133">Transmembrane helix</keyword>
<name>A0ABV3CV64_STREX</name>
<feature type="region of interest" description="Disordered" evidence="1">
    <location>
        <begin position="144"/>
        <end position="196"/>
    </location>
</feature>
<proteinExistence type="predicted"/>
<evidence type="ECO:0000313" key="4">
    <source>
        <dbReference type="EMBL" id="MEU7294110.1"/>
    </source>
</evidence>
<keyword evidence="2" id="KW-0812">Transmembrane</keyword>
<accession>A0ABV3CV64</accession>
<dbReference type="InterPro" id="IPR028087">
    <property type="entry name" value="Tad_N"/>
</dbReference>
<evidence type="ECO:0000259" key="3">
    <source>
        <dbReference type="Pfam" id="PF13400"/>
    </source>
</evidence>
<feature type="transmembrane region" description="Helical" evidence="2">
    <location>
        <begin position="12"/>
        <end position="31"/>
    </location>
</feature>
<dbReference type="EMBL" id="JBEZAM010000013">
    <property type="protein sequence ID" value="MEU7294110.1"/>
    <property type="molecule type" value="Genomic_DNA"/>
</dbReference>
<keyword evidence="5" id="KW-1185">Reference proteome</keyword>
<dbReference type="Proteomes" id="UP001551210">
    <property type="component" value="Unassembled WGS sequence"/>
</dbReference>
<protein>
    <submittedName>
        <fullName evidence="4">Pilus assembly protein TadG-related protein</fullName>
    </submittedName>
</protein>
<keyword evidence="2" id="KW-0472">Membrane</keyword>
<evidence type="ECO:0000313" key="5">
    <source>
        <dbReference type="Proteomes" id="UP001551210"/>
    </source>
</evidence>
<dbReference type="Pfam" id="PF13400">
    <property type="entry name" value="Tad"/>
    <property type="match status" value="1"/>
</dbReference>
<gene>
    <name evidence="4" type="ORF">AB0A76_13015</name>
</gene>
<dbReference type="RefSeq" id="WP_359206641.1">
    <property type="nucleotide sequence ID" value="NZ_JBEZAM010000013.1"/>
</dbReference>
<evidence type="ECO:0000256" key="1">
    <source>
        <dbReference type="SAM" id="MobiDB-lite"/>
    </source>
</evidence>
<evidence type="ECO:0000256" key="2">
    <source>
        <dbReference type="SAM" id="Phobius"/>
    </source>
</evidence>
<feature type="domain" description="Putative Flp pilus-assembly TadG-like N-terminal" evidence="3">
    <location>
        <begin position="8"/>
        <end position="55"/>
    </location>
</feature>
<reference evidence="4 5" key="1">
    <citation type="submission" date="2024-06" db="EMBL/GenBank/DDBJ databases">
        <title>The Natural Products Discovery Center: Release of the First 8490 Sequenced Strains for Exploring Actinobacteria Biosynthetic Diversity.</title>
        <authorList>
            <person name="Kalkreuter E."/>
            <person name="Kautsar S.A."/>
            <person name="Yang D."/>
            <person name="Bader C.D."/>
            <person name="Teijaro C.N."/>
            <person name="Fluegel L."/>
            <person name="Davis C.M."/>
            <person name="Simpson J.R."/>
            <person name="Lauterbach L."/>
            <person name="Steele A.D."/>
            <person name="Gui C."/>
            <person name="Meng S."/>
            <person name="Li G."/>
            <person name="Viehrig K."/>
            <person name="Ye F."/>
            <person name="Su P."/>
            <person name="Kiefer A.F."/>
            <person name="Nichols A."/>
            <person name="Cepeda A.J."/>
            <person name="Yan W."/>
            <person name="Fan B."/>
            <person name="Jiang Y."/>
            <person name="Adhikari A."/>
            <person name="Zheng C.-J."/>
            <person name="Schuster L."/>
            <person name="Cowan T.M."/>
            <person name="Smanski M.J."/>
            <person name="Chevrette M.G."/>
            <person name="De Carvalho L.P.S."/>
            <person name="Shen B."/>
        </authorList>
    </citation>
    <scope>NUCLEOTIDE SEQUENCE [LARGE SCALE GENOMIC DNA]</scope>
    <source>
        <strain evidence="4 5">NPDC045705</strain>
    </source>
</reference>
<organism evidence="4 5">
    <name type="scientific">Streptomyces exfoliatus</name>
    <name type="common">Streptomyces hydrogenans</name>
    <dbReference type="NCBI Taxonomy" id="1905"/>
    <lineage>
        <taxon>Bacteria</taxon>
        <taxon>Bacillati</taxon>
        <taxon>Actinomycetota</taxon>
        <taxon>Actinomycetes</taxon>
        <taxon>Kitasatosporales</taxon>
        <taxon>Streptomycetaceae</taxon>
        <taxon>Streptomyces</taxon>
    </lineage>
</organism>
<feature type="compositionally biased region" description="Pro residues" evidence="1">
    <location>
        <begin position="152"/>
        <end position="165"/>
    </location>
</feature>
<sequence>MRRLGDEGQAFPVYIAVVAGLLFLAFAYFAVGQAASTRNGAQTAADAAALAAAQDARDQLREGWLEVILDPGQWDGFLGAETYVHDSACESAADFASRNAAGLTGCDPLSSADSGFRVTVLTTGGEMSSARASAEAVIEPRCQFEEPDQEPTPDPPPSPPSPSPSGEPDEEEPGPILGLSCHGEPWEIDPEDPRLPSATELFTVRLSE</sequence>